<organism evidence="3 4">
    <name type="scientific">Paenibacillus filicis</name>
    <dbReference type="NCBI Taxonomy" id="669464"/>
    <lineage>
        <taxon>Bacteria</taxon>
        <taxon>Bacillati</taxon>
        <taxon>Bacillota</taxon>
        <taxon>Bacilli</taxon>
        <taxon>Bacillales</taxon>
        <taxon>Paenibacillaceae</taxon>
        <taxon>Paenibacillus</taxon>
    </lineage>
</organism>
<keyword evidence="4" id="KW-1185">Reference proteome</keyword>
<comment type="caution">
    <text evidence="3">The sequence shown here is derived from an EMBL/GenBank/DDBJ whole genome shotgun (WGS) entry which is preliminary data.</text>
</comment>
<keyword evidence="3" id="KW-0378">Hydrolase</keyword>
<dbReference type="CDD" id="cd08583">
    <property type="entry name" value="PI-PLCc_GDPD_SF_unchar1"/>
    <property type="match status" value="1"/>
</dbReference>
<dbReference type="SUPFAM" id="SSF51695">
    <property type="entry name" value="PLC-like phosphodiesterases"/>
    <property type="match status" value="1"/>
</dbReference>
<dbReference type="PANTHER" id="PTHR46211">
    <property type="entry name" value="GLYCEROPHOSPHORYL DIESTER PHOSPHODIESTERASE"/>
    <property type="match status" value="1"/>
</dbReference>
<protein>
    <submittedName>
        <fullName evidence="3">Phosphatidylinositol-specific phospholipase C/glycerophosphodiester phosphodiesterase family protein</fullName>
        <ecNumber evidence="3">3.1.4.-</ecNumber>
    </submittedName>
</protein>
<dbReference type="InterPro" id="IPR030395">
    <property type="entry name" value="GP_PDE_dom"/>
</dbReference>
<dbReference type="GO" id="GO:0016787">
    <property type="term" value="F:hydrolase activity"/>
    <property type="evidence" value="ECO:0007669"/>
    <property type="project" value="UniProtKB-KW"/>
</dbReference>
<keyword evidence="1" id="KW-0732">Signal</keyword>
<evidence type="ECO:0000256" key="1">
    <source>
        <dbReference type="SAM" id="SignalP"/>
    </source>
</evidence>
<evidence type="ECO:0000313" key="3">
    <source>
        <dbReference type="EMBL" id="MEK8129788.1"/>
    </source>
</evidence>
<evidence type="ECO:0000313" key="4">
    <source>
        <dbReference type="Proteomes" id="UP001469365"/>
    </source>
</evidence>
<dbReference type="PANTHER" id="PTHR46211:SF1">
    <property type="entry name" value="GLYCEROPHOSPHODIESTER PHOSPHODIESTERASE, CYTOPLASMIC"/>
    <property type="match status" value="1"/>
</dbReference>
<feature type="chain" id="PRO_5045923428" evidence="1">
    <location>
        <begin position="25"/>
        <end position="332"/>
    </location>
</feature>
<feature type="domain" description="GP-PDE" evidence="2">
    <location>
        <begin position="31"/>
        <end position="276"/>
    </location>
</feature>
<dbReference type="Pfam" id="PF03009">
    <property type="entry name" value="GDPD"/>
    <property type="match status" value="1"/>
</dbReference>
<accession>A0ABU9DLQ6</accession>
<dbReference type="PROSITE" id="PS51704">
    <property type="entry name" value="GP_PDE"/>
    <property type="match status" value="1"/>
</dbReference>
<dbReference type="EMBL" id="JBBPCC010000011">
    <property type="protein sequence ID" value="MEK8129788.1"/>
    <property type="molecule type" value="Genomic_DNA"/>
</dbReference>
<sequence length="332" mass="37830">MKTWGLVSLALSLLLGLSSVPAHAQDSWTRYRYIAHGMGQIDGVDISNSREAFITNYERGFRVFEADLILTTDDQLVARHDWSDYLTKKLRQPLASEKMIDSPMSLEQFKARLILNRYHPMDVSELLSLLKDYPEAYLITDTKETDSRLVEKQFRLLVNAAKSVDPDLLNRIVPELYTPEMIRQVRSIYPFPSFLFSLYLSSLSHDEVLKEVRTLGVQALAMPFERAEAGWISSLKAAGAVVYTHTVNEPKEWERLRDMGVHGVYTDQSAPIGRKTAVSLPLSDMLTRYETEPTDGSQSPTLMPIPQQQNAPWMTWLLDKMKDWLQSGRSSA</sequence>
<dbReference type="Proteomes" id="UP001469365">
    <property type="component" value="Unassembled WGS sequence"/>
</dbReference>
<dbReference type="EC" id="3.1.4.-" evidence="3"/>
<feature type="signal peptide" evidence="1">
    <location>
        <begin position="1"/>
        <end position="24"/>
    </location>
</feature>
<gene>
    <name evidence="3" type="ORF">WMW72_17920</name>
</gene>
<proteinExistence type="predicted"/>
<dbReference type="InterPro" id="IPR017946">
    <property type="entry name" value="PLC-like_Pdiesterase_TIM-brl"/>
</dbReference>
<name>A0ABU9DLQ6_9BACL</name>
<evidence type="ECO:0000259" key="2">
    <source>
        <dbReference type="PROSITE" id="PS51704"/>
    </source>
</evidence>
<dbReference type="Gene3D" id="3.20.20.190">
    <property type="entry name" value="Phosphatidylinositol (PI) phosphodiesterase"/>
    <property type="match status" value="1"/>
</dbReference>
<reference evidence="3 4" key="1">
    <citation type="submission" date="2024-04" db="EMBL/GenBank/DDBJ databases">
        <title>draft genome sequnece of Paenibacillus filicis.</title>
        <authorList>
            <person name="Kim D.-U."/>
        </authorList>
    </citation>
    <scope>NUCLEOTIDE SEQUENCE [LARGE SCALE GENOMIC DNA]</scope>
    <source>
        <strain evidence="3 4">KACC14197</strain>
    </source>
</reference>